<evidence type="ECO:0000256" key="3">
    <source>
        <dbReference type="ARBA" id="ARBA00022801"/>
    </source>
</evidence>
<evidence type="ECO:0000313" key="6">
    <source>
        <dbReference type="EMBL" id="MBJ3774647.1"/>
    </source>
</evidence>
<dbReference type="SUPFAM" id="SSF102215">
    <property type="entry name" value="Creatininase"/>
    <property type="match status" value="1"/>
</dbReference>
<keyword evidence="2" id="KW-0479">Metal-binding</keyword>
<comment type="caution">
    <text evidence="6">The sequence shown here is derived from an EMBL/GenBank/DDBJ whole genome shotgun (WGS) entry which is preliminary data.</text>
</comment>
<keyword evidence="4" id="KW-0862">Zinc</keyword>
<evidence type="ECO:0000256" key="1">
    <source>
        <dbReference type="ARBA" id="ARBA00001947"/>
    </source>
</evidence>
<gene>
    <name evidence="6" type="ORF">JCR33_03055</name>
</gene>
<keyword evidence="7" id="KW-1185">Reference proteome</keyword>
<name>A0A934IJ25_9HYPH</name>
<accession>A0A934IJ25</accession>
<organism evidence="6 7">
    <name type="scientific">Acuticoccus mangrovi</name>
    <dbReference type="NCBI Taxonomy" id="2796142"/>
    <lineage>
        <taxon>Bacteria</taxon>
        <taxon>Pseudomonadati</taxon>
        <taxon>Pseudomonadota</taxon>
        <taxon>Alphaproteobacteria</taxon>
        <taxon>Hyphomicrobiales</taxon>
        <taxon>Amorphaceae</taxon>
        <taxon>Acuticoccus</taxon>
    </lineage>
</organism>
<comment type="cofactor">
    <cofactor evidence="1">
        <name>Zn(2+)</name>
        <dbReference type="ChEBI" id="CHEBI:29105"/>
    </cofactor>
</comment>
<comment type="similarity">
    <text evidence="5">Belongs to the creatininase superfamily.</text>
</comment>
<proteinExistence type="inferred from homology"/>
<protein>
    <submittedName>
        <fullName evidence="6">Creatininase family protein</fullName>
    </submittedName>
</protein>
<evidence type="ECO:0000313" key="7">
    <source>
        <dbReference type="Proteomes" id="UP000609531"/>
    </source>
</evidence>
<dbReference type="GO" id="GO:0016811">
    <property type="term" value="F:hydrolase activity, acting on carbon-nitrogen (but not peptide) bonds, in linear amides"/>
    <property type="evidence" value="ECO:0007669"/>
    <property type="project" value="TreeGrafter"/>
</dbReference>
<dbReference type="Pfam" id="PF02633">
    <property type="entry name" value="Creatininase"/>
    <property type="match status" value="1"/>
</dbReference>
<dbReference type="RefSeq" id="WP_198880512.1">
    <property type="nucleotide sequence ID" value="NZ_JAEKJA010000001.1"/>
</dbReference>
<dbReference type="EMBL" id="JAEKJA010000001">
    <property type="protein sequence ID" value="MBJ3774647.1"/>
    <property type="molecule type" value="Genomic_DNA"/>
</dbReference>
<dbReference type="InterPro" id="IPR024087">
    <property type="entry name" value="Creatininase-like_sf"/>
</dbReference>
<evidence type="ECO:0000256" key="5">
    <source>
        <dbReference type="ARBA" id="ARBA00024029"/>
    </source>
</evidence>
<evidence type="ECO:0000256" key="2">
    <source>
        <dbReference type="ARBA" id="ARBA00022723"/>
    </source>
</evidence>
<dbReference type="GO" id="GO:0046872">
    <property type="term" value="F:metal ion binding"/>
    <property type="evidence" value="ECO:0007669"/>
    <property type="project" value="UniProtKB-KW"/>
</dbReference>
<dbReference type="Proteomes" id="UP000609531">
    <property type="component" value="Unassembled WGS sequence"/>
</dbReference>
<dbReference type="PANTHER" id="PTHR35005:SF1">
    <property type="entry name" value="2-AMINO-5-FORMYLAMINO-6-RIBOSYLAMINOPYRIMIDIN-4(3H)-ONE 5'-MONOPHOSPHATE DEFORMYLASE"/>
    <property type="match status" value="1"/>
</dbReference>
<reference evidence="6" key="1">
    <citation type="submission" date="2020-12" db="EMBL/GenBank/DDBJ databases">
        <title>Bacterial taxonomy.</title>
        <authorList>
            <person name="Pan X."/>
        </authorList>
    </citation>
    <scope>NUCLEOTIDE SEQUENCE</scope>
    <source>
        <strain evidence="6">B2012</strain>
    </source>
</reference>
<dbReference type="Gene3D" id="3.40.50.10310">
    <property type="entry name" value="Creatininase"/>
    <property type="match status" value="1"/>
</dbReference>
<dbReference type="PANTHER" id="PTHR35005">
    <property type="entry name" value="3-DEHYDRO-SCYLLO-INOSOSE HYDROLASE"/>
    <property type="match status" value="1"/>
</dbReference>
<dbReference type="GO" id="GO:0009231">
    <property type="term" value="P:riboflavin biosynthetic process"/>
    <property type="evidence" value="ECO:0007669"/>
    <property type="project" value="TreeGrafter"/>
</dbReference>
<evidence type="ECO:0000256" key="4">
    <source>
        <dbReference type="ARBA" id="ARBA00022833"/>
    </source>
</evidence>
<sequence>MTLPIPATPADVPLFEALTSVEVEAAVAAGAPVIVPLGATEQHGSHLPLGTDTYQGVEVARRTIHRLAGEGLAAVLGPVIPFGPPMFLSESPKDRPGTIAISNRLLIDLTDAVVRELVRSGFRTIYLLMANAESDPAMQIVAKEVTEQTPANVVTLNWLVGTQKTYRSGILKSEKPQGHAGEGETARMLVTAPHLVHMERAVSWHPSFPASEVEERMPYLGGAIGRYRYDDESFAGFSDGPTGDPANALPETGEASYRLIVDWVVAVLRSDAATGIARGR</sequence>
<dbReference type="InterPro" id="IPR003785">
    <property type="entry name" value="Creatininase/forma_Hydrolase"/>
</dbReference>
<dbReference type="AlphaFoldDB" id="A0A934IJ25"/>
<keyword evidence="3" id="KW-0378">Hydrolase</keyword>